<dbReference type="AlphaFoldDB" id="A0A2Z6GER8"/>
<proteinExistence type="predicted"/>
<dbReference type="OrthoDB" id="2081253at2"/>
<sequence>MQLELNFQVNHLVRALTAARQAISHPQELLGSVGESLLRVNRERHNAGLAPDGSKWKELSPMTLMEKRKGGPLNKTGRMLQSFNYQATGDILVLGFDGATESMRAAWHHSGTQPYTISPKKSKALKFGGMYRKRVNHPGLPSRRLVGLPVSDRQLIADVTHDYLTVILNRVR</sequence>
<dbReference type="Proteomes" id="UP000033070">
    <property type="component" value="Chromosome"/>
</dbReference>
<evidence type="ECO:0000313" key="2">
    <source>
        <dbReference type="Proteomes" id="UP000033070"/>
    </source>
</evidence>
<accession>A0A2Z6GER8</accession>
<reference evidence="1 2" key="1">
    <citation type="submission" date="2018-06" db="EMBL/GenBank/DDBJ databases">
        <title>OYT1 Genome Sequencing.</title>
        <authorList>
            <person name="Kato S."/>
            <person name="Itoh T."/>
            <person name="Ohkuma M."/>
        </authorList>
    </citation>
    <scope>NUCLEOTIDE SEQUENCE [LARGE SCALE GENOMIC DNA]</scope>
    <source>
        <strain evidence="1 2">OYT1</strain>
    </source>
</reference>
<dbReference type="EMBL" id="AP018738">
    <property type="protein sequence ID" value="BBE51819.1"/>
    <property type="molecule type" value="Genomic_DNA"/>
</dbReference>
<name>A0A2Z6GER8_9PROT</name>
<dbReference type="STRING" id="1188319.OYT1_01554"/>
<gene>
    <name evidence="1" type="ORF">OYT1_ch2303</name>
</gene>
<organism evidence="1 2">
    <name type="scientific">Ferriphaselus amnicola</name>
    <dbReference type="NCBI Taxonomy" id="1188319"/>
    <lineage>
        <taxon>Bacteria</taxon>
        <taxon>Pseudomonadati</taxon>
        <taxon>Pseudomonadota</taxon>
        <taxon>Betaproteobacteria</taxon>
        <taxon>Nitrosomonadales</taxon>
        <taxon>Gallionellaceae</taxon>
        <taxon>Ferriphaselus</taxon>
    </lineage>
</organism>
<dbReference type="KEGG" id="fam:OYT1_ch2303"/>
<dbReference type="Pfam" id="PF05069">
    <property type="entry name" value="Phage_tail_S"/>
    <property type="match status" value="1"/>
</dbReference>
<dbReference type="InterPro" id="IPR006522">
    <property type="entry name" value="Phage_virion_morphogenesis"/>
</dbReference>
<keyword evidence="2" id="KW-1185">Reference proteome</keyword>
<evidence type="ECO:0000313" key="1">
    <source>
        <dbReference type="EMBL" id="BBE51819.1"/>
    </source>
</evidence>
<protein>
    <submittedName>
        <fullName evidence="1">Virion morphogenesis protein</fullName>
    </submittedName>
</protein>
<dbReference type="RefSeq" id="WP_084611987.1">
    <property type="nucleotide sequence ID" value="NZ_AP018738.1"/>
</dbReference>